<name>M0R4P6_RAT</name>
<dbReference type="CTD" id="645961"/>
<dbReference type="PANTHER" id="PTHR21859">
    <property type="entry name" value="ACROSOME-SPECIFIC PROTEIN"/>
    <property type="match status" value="1"/>
</dbReference>
<evidence type="ECO:0000256" key="1">
    <source>
        <dbReference type="ARBA" id="ARBA00035009"/>
    </source>
</evidence>
<comment type="similarity">
    <text evidence="1">Belongs to the SPATA31 family.</text>
</comment>
<feature type="region of interest" description="Disordered" evidence="2">
    <location>
        <begin position="307"/>
        <end position="328"/>
    </location>
</feature>
<dbReference type="Bgee" id="ENSRNOG00000048372">
    <property type="expression patterns" value="Expressed in testis"/>
</dbReference>
<reference evidence="4" key="1">
    <citation type="submission" date="2024-01" db="EMBL/GenBank/DDBJ databases">
        <title>GRCr8: a new rat reference genome assembly contstructed from accurate long reads and long range scaffolding.</title>
        <authorList>
            <person name="Doris P.A."/>
            <person name="Kalbfleisch T."/>
            <person name="Li K."/>
            <person name="Howe K."/>
            <person name="Wood J."/>
        </authorList>
    </citation>
    <scope>NUCLEOTIDE SEQUENCE [LARGE SCALE GENOMIC DNA]</scope>
    <source>
        <strain evidence="4">Brown Norway</strain>
    </source>
</reference>
<accession>M0R4P6</accession>
<dbReference type="KEGG" id="rno:100910585"/>
<dbReference type="PaxDb" id="10116-ENSRNOP00000064337"/>
<proteinExistence type="inferred from homology"/>
<dbReference type="InterPro" id="IPR039509">
    <property type="entry name" value="SPATA31"/>
</dbReference>
<feature type="region of interest" description="Disordered" evidence="2">
    <location>
        <begin position="638"/>
        <end position="755"/>
    </location>
</feature>
<feature type="region of interest" description="Disordered" evidence="2">
    <location>
        <begin position="551"/>
        <end position="577"/>
    </location>
</feature>
<reference evidence="4" key="2">
    <citation type="submission" date="2025-08" db="UniProtKB">
        <authorList>
            <consortium name="Ensembl"/>
        </authorList>
    </citation>
    <scope>IDENTIFICATION</scope>
    <source>
        <strain evidence="4">Brown Norway</strain>
    </source>
</reference>
<protein>
    <submittedName>
        <fullName evidence="4">SPATA31 subfamily C member 2</fullName>
    </submittedName>
</protein>
<reference evidence="4" key="3">
    <citation type="submission" date="2025-09" db="UniProtKB">
        <authorList>
            <consortium name="Ensembl"/>
        </authorList>
    </citation>
    <scope>IDENTIFICATION</scope>
    <source>
        <strain evidence="4">Brown Norway</strain>
    </source>
</reference>
<feature type="domain" description="SPATA31" evidence="3">
    <location>
        <begin position="125"/>
        <end position="364"/>
    </location>
</feature>
<dbReference type="AlphaFoldDB" id="M0R4P6"/>
<dbReference type="RefSeq" id="XP_038952255.2">
    <property type="nucleotide sequence ID" value="XM_039096327.2"/>
</dbReference>
<evidence type="ECO:0000313" key="4">
    <source>
        <dbReference type="Ensembl" id="ENSRNOP00000064337.2"/>
    </source>
</evidence>
<dbReference type="Ensembl" id="ENSRNOT00000071112.3">
    <property type="protein sequence ID" value="ENSRNOP00000064337.2"/>
    <property type="gene ID" value="ENSRNOG00000048372.3"/>
</dbReference>
<sequence>MESFLNLMNSIIYSWVSPSTIDTAIDMSIAILCGAGLYFLLTPFLKNLPLSPCESEMDITEDVKRRQRQTRKKIATLKGCREDEKNVEETKTPSQPMNIKQLPQESTRHPWWNPLQKMDHLPLFQLLSYLKFLEYLIHKEFSHIFWGISTLFSESVVATAHALRNPFLAQHKTVRFRDACLPGQAPSQVQGPSECSNEQPLPAQLVTPSLLAVTKAKLMQIFPSSTPTQTPPCFKRQAFRKPHPTSDKGIQVSLSTEKHAWQHGQYWNSTEGDDLQKHQAALMKPTQNLTLHSEAVRSGSIPWEHGQMAHKNEGPQNEGKETNVGQEQGTPITFLPSWRLAQLQGNFPAHSYYCKSRAQLSQSVQSSILEHKRYTWTKMKGSVPVEVPLREVIETSEKHTTIKKGIGLGSKHLPCASSSTHRKGLNPRIPTLRSDELSDMNATDDDSLHDSNTERKLALDITELPVKRRRKPYLQILEARDLTPPGIPASNLPQVVFPSSPICDSKEEYYSKAAIILENLHHQDPGGTRVESASAARLESALCMHSAAEVQENQRAPQPDASHGPSKAHPDPLKRHLSSQQPDFCLQAQPQQNRTIQGSETGSLQQNTSTKIDKYLPWKGFQYVDSSQPCCRVIVLGQDETGPPSAAKPSNRVEVKEEPSAWTVSLGSSESPNGQSTSISRRDFESSQPNKHPGHLQTPTLQHSKDSVQKPQSCSVTIDLKSKEQAQPWPVRNDPDVPSTVHSAKGSLPSQHSMPSFQNTCQNPITTLALSDVLMRRHERVETGKICVPKENIEAKDFKGFHAHEEKEITIRSTAISQGERLGRVNPSIPSSTQIRDTTKTWIPGEGEGISKSSWNNITRNASKYRTSSTKYIGQGDSLENVFPTSGTGQIQEVVTKHKVLYNTVTQIQSLVNALVRIMENTEGYRSKVLGCKVESLTSQLDDPSHIPVGLHETIHSRAINRLSWGHVSPEIINYPFTYTGIEDQLQSGIEAQRAYDPGKSTTKVGMGCWPQSSLDGQNHSFGYREIGDKQQSGIVHKPSDIHHKPSDTHQYTKKGMGCACFLIPRENCPVNHTGTDWSSHSVAAHQASDTRYT</sequence>
<gene>
    <name evidence="4 6" type="primary">Spata31c2</name>
    <name evidence="6" type="synonym">LOC100910585</name>
</gene>
<dbReference type="InParanoid" id="M0R4P6"/>
<evidence type="ECO:0000313" key="6">
    <source>
        <dbReference type="RGD" id="6497608"/>
    </source>
</evidence>
<dbReference type="PANTHER" id="PTHR21859:SF6">
    <property type="entry name" value="GENE MODEL 906, (NCBI)-RELATED"/>
    <property type="match status" value="1"/>
</dbReference>
<dbReference type="GeneID" id="100910585"/>
<feature type="compositionally biased region" description="Polar residues" evidence="2">
    <location>
        <begin position="662"/>
        <end position="679"/>
    </location>
</feature>
<dbReference type="HOGENOM" id="CLU_005512_0_0_1"/>
<dbReference type="GeneTree" id="ENSGT00950000183043"/>
<dbReference type="GlyGen" id="M0R4P6">
    <property type="glycosylation" value="1 site"/>
</dbReference>
<evidence type="ECO:0000256" key="2">
    <source>
        <dbReference type="SAM" id="MobiDB-lite"/>
    </source>
</evidence>
<dbReference type="VEuPathDB" id="HostDB:ENSRNOG00000048372"/>
<evidence type="ECO:0000259" key="3">
    <source>
        <dbReference type="Pfam" id="PF14650"/>
    </source>
</evidence>
<dbReference type="Proteomes" id="UP000002494">
    <property type="component" value="Chromosome 17"/>
</dbReference>
<dbReference type="RGD" id="6497608">
    <property type="gene designation" value="Spata31c2"/>
</dbReference>
<dbReference type="Pfam" id="PF14650">
    <property type="entry name" value="FAM75"/>
    <property type="match status" value="1"/>
</dbReference>
<feature type="compositionally biased region" description="Basic and acidic residues" evidence="2">
    <location>
        <begin position="310"/>
        <end position="321"/>
    </location>
</feature>
<keyword evidence="5" id="KW-1185">Reference proteome</keyword>
<organism evidence="4 5">
    <name type="scientific">Rattus norvegicus</name>
    <name type="common">Rat</name>
    <dbReference type="NCBI Taxonomy" id="10116"/>
    <lineage>
        <taxon>Eukaryota</taxon>
        <taxon>Metazoa</taxon>
        <taxon>Chordata</taxon>
        <taxon>Craniata</taxon>
        <taxon>Vertebrata</taxon>
        <taxon>Euteleostomi</taxon>
        <taxon>Mammalia</taxon>
        <taxon>Eutheria</taxon>
        <taxon>Euarchontoglires</taxon>
        <taxon>Glires</taxon>
        <taxon>Rodentia</taxon>
        <taxon>Myomorpha</taxon>
        <taxon>Muroidea</taxon>
        <taxon>Muridae</taxon>
        <taxon>Murinae</taxon>
        <taxon>Rattus</taxon>
    </lineage>
</organism>
<evidence type="ECO:0000313" key="5">
    <source>
        <dbReference type="Proteomes" id="UP000002494"/>
    </source>
</evidence>
<dbReference type="AGR" id="RGD:6497608"/>